<keyword evidence="3" id="KW-1185">Reference proteome</keyword>
<reference evidence="2" key="1">
    <citation type="submission" date="2023-10" db="EMBL/GenBank/DDBJ databases">
        <title>Genome assembly of Pristionchus species.</title>
        <authorList>
            <person name="Yoshida K."/>
            <person name="Sommer R.J."/>
        </authorList>
    </citation>
    <scope>NUCLEOTIDE SEQUENCE</scope>
    <source>
        <strain evidence="2">RS0144</strain>
    </source>
</reference>
<feature type="non-terminal residue" evidence="2">
    <location>
        <position position="1"/>
    </location>
</feature>
<dbReference type="Proteomes" id="UP001432027">
    <property type="component" value="Unassembled WGS sequence"/>
</dbReference>
<accession>A0AAV5SBN4</accession>
<sequence length="201" mass="22491">GHGPKSTGPSINSSLIYYSIFSEESFLSVFDMMPENKENFIKVINTQNLAFSPSKLLKIPLTIKDTSVPVSIGADSIVFFWGRNSLPNYTPECANYSTSNNHKEVLICHVNGMDRCAANISDLPHFIPFSFLSTDGSLVSQFAWLCPEGTFCCGWECCDVEKESRFGDIFAAVFVSICSVILLILGLTKLWQRYHRLRSHD</sequence>
<dbReference type="EMBL" id="BTSX01000001">
    <property type="protein sequence ID" value="GMS79765.1"/>
    <property type="molecule type" value="Genomic_DNA"/>
</dbReference>
<dbReference type="AlphaFoldDB" id="A0AAV5SBN4"/>
<comment type="caution">
    <text evidence="2">The sequence shown here is derived from an EMBL/GenBank/DDBJ whole genome shotgun (WGS) entry which is preliminary data.</text>
</comment>
<evidence type="ECO:0000256" key="1">
    <source>
        <dbReference type="SAM" id="Phobius"/>
    </source>
</evidence>
<keyword evidence="1" id="KW-1133">Transmembrane helix</keyword>
<evidence type="ECO:0008006" key="4">
    <source>
        <dbReference type="Google" id="ProtNLM"/>
    </source>
</evidence>
<keyword evidence="1" id="KW-0812">Transmembrane</keyword>
<dbReference type="PANTHER" id="PTHR47520">
    <property type="entry name" value="CX DOMAIN-CONTAINING PROTEIN-RELATED"/>
    <property type="match status" value="1"/>
</dbReference>
<evidence type="ECO:0000313" key="3">
    <source>
        <dbReference type="Proteomes" id="UP001432027"/>
    </source>
</evidence>
<gene>
    <name evidence="2" type="ORF">PENTCL1PPCAC_1940</name>
</gene>
<protein>
    <recommendedName>
        <fullName evidence="4">CX domain-containing protein</fullName>
    </recommendedName>
</protein>
<dbReference type="PANTHER" id="PTHR47520:SF13">
    <property type="entry name" value="PROTEIN CBG10012"/>
    <property type="match status" value="1"/>
</dbReference>
<proteinExistence type="predicted"/>
<organism evidence="2 3">
    <name type="scientific">Pristionchus entomophagus</name>
    <dbReference type="NCBI Taxonomy" id="358040"/>
    <lineage>
        <taxon>Eukaryota</taxon>
        <taxon>Metazoa</taxon>
        <taxon>Ecdysozoa</taxon>
        <taxon>Nematoda</taxon>
        <taxon>Chromadorea</taxon>
        <taxon>Rhabditida</taxon>
        <taxon>Rhabditina</taxon>
        <taxon>Diplogasteromorpha</taxon>
        <taxon>Diplogasteroidea</taxon>
        <taxon>Neodiplogasteridae</taxon>
        <taxon>Pristionchus</taxon>
    </lineage>
</organism>
<name>A0AAV5SBN4_9BILA</name>
<feature type="transmembrane region" description="Helical" evidence="1">
    <location>
        <begin position="169"/>
        <end position="191"/>
    </location>
</feature>
<keyword evidence="1" id="KW-0472">Membrane</keyword>
<evidence type="ECO:0000313" key="2">
    <source>
        <dbReference type="EMBL" id="GMS79765.1"/>
    </source>
</evidence>